<dbReference type="Pfam" id="PF13581">
    <property type="entry name" value="HATPase_c_2"/>
    <property type="match status" value="1"/>
</dbReference>
<evidence type="ECO:0000313" key="4">
    <source>
        <dbReference type="Proteomes" id="UP000319103"/>
    </source>
</evidence>
<evidence type="ECO:0000313" key="3">
    <source>
        <dbReference type="EMBL" id="TQF05970.1"/>
    </source>
</evidence>
<dbReference type="SUPFAM" id="SSF55874">
    <property type="entry name" value="ATPase domain of HSP90 chaperone/DNA topoisomerase II/histidine kinase"/>
    <property type="match status" value="1"/>
</dbReference>
<dbReference type="AlphaFoldDB" id="A0A540WAC1"/>
<dbReference type="EMBL" id="VIGB01000003">
    <property type="protein sequence ID" value="TQF05970.1"/>
    <property type="molecule type" value="Genomic_DNA"/>
</dbReference>
<evidence type="ECO:0000256" key="1">
    <source>
        <dbReference type="ARBA" id="ARBA00022527"/>
    </source>
</evidence>
<sequence>MDRQQQWDTPHTACALQCAVAPADLAALAPLRARLREALADWGLAELADTAELLASELVTNALLHTGTGARLAAAVTSGNRLRIEVSDGGTGLPRPRAADADATGGRGLLLVDALADDWGVRLRASGKVTWFELGG</sequence>
<gene>
    <name evidence="3" type="ORF">E6W39_31765</name>
</gene>
<evidence type="ECO:0000259" key="2">
    <source>
        <dbReference type="Pfam" id="PF13581"/>
    </source>
</evidence>
<keyword evidence="1" id="KW-0808">Transferase</keyword>
<dbReference type="InterPro" id="IPR050267">
    <property type="entry name" value="Anti-sigma-factor_SerPK"/>
</dbReference>
<dbReference type="GO" id="GO:0005524">
    <property type="term" value="F:ATP binding"/>
    <property type="evidence" value="ECO:0007669"/>
    <property type="project" value="UniProtKB-KW"/>
</dbReference>
<protein>
    <submittedName>
        <fullName evidence="3">ATP-binding protein</fullName>
    </submittedName>
</protein>
<keyword evidence="3" id="KW-0067">ATP-binding</keyword>
<keyword evidence="1" id="KW-0418">Kinase</keyword>
<keyword evidence="4" id="KW-1185">Reference proteome</keyword>
<dbReference type="PANTHER" id="PTHR35526:SF3">
    <property type="entry name" value="ANTI-SIGMA-F FACTOR RSBW"/>
    <property type="match status" value="1"/>
</dbReference>
<feature type="domain" description="Histidine kinase/HSP90-like ATPase" evidence="2">
    <location>
        <begin position="22"/>
        <end position="132"/>
    </location>
</feature>
<dbReference type="GO" id="GO:0004674">
    <property type="term" value="F:protein serine/threonine kinase activity"/>
    <property type="evidence" value="ECO:0007669"/>
    <property type="project" value="UniProtKB-KW"/>
</dbReference>
<reference evidence="3 4" key="1">
    <citation type="submission" date="2019-06" db="EMBL/GenBank/DDBJ databases">
        <title>Description of Kitasatospora acidophila sp. nov. isolated from pine grove soil, and reclassification of Streptomyces novaecaesareae to Kitasatospora novaeceasareae comb. nov.</title>
        <authorList>
            <person name="Kim M.J."/>
        </authorList>
    </citation>
    <scope>NUCLEOTIDE SEQUENCE [LARGE SCALE GENOMIC DNA]</scope>
    <source>
        <strain evidence="3 4">MMS16-CNU292</strain>
    </source>
</reference>
<comment type="caution">
    <text evidence="3">The sequence shown here is derived from an EMBL/GenBank/DDBJ whole genome shotgun (WGS) entry which is preliminary data.</text>
</comment>
<keyword evidence="3" id="KW-0547">Nucleotide-binding</keyword>
<dbReference type="OrthoDB" id="5244329at2"/>
<dbReference type="PANTHER" id="PTHR35526">
    <property type="entry name" value="ANTI-SIGMA-F FACTOR RSBW-RELATED"/>
    <property type="match status" value="1"/>
</dbReference>
<dbReference type="Gene3D" id="3.30.565.10">
    <property type="entry name" value="Histidine kinase-like ATPase, C-terminal domain"/>
    <property type="match status" value="1"/>
</dbReference>
<proteinExistence type="predicted"/>
<dbReference type="InterPro" id="IPR036890">
    <property type="entry name" value="HATPase_C_sf"/>
</dbReference>
<dbReference type="Proteomes" id="UP000319103">
    <property type="component" value="Unassembled WGS sequence"/>
</dbReference>
<name>A0A540WAC1_9ACTN</name>
<dbReference type="InterPro" id="IPR003594">
    <property type="entry name" value="HATPase_dom"/>
</dbReference>
<keyword evidence="1" id="KW-0723">Serine/threonine-protein kinase</keyword>
<dbReference type="RefSeq" id="WP_141636418.1">
    <property type="nucleotide sequence ID" value="NZ_VIGB01000003.1"/>
</dbReference>
<accession>A0A540WAC1</accession>
<organism evidence="3 4">
    <name type="scientific">Kitasatospora acidiphila</name>
    <dbReference type="NCBI Taxonomy" id="2567942"/>
    <lineage>
        <taxon>Bacteria</taxon>
        <taxon>Bacillati</taxon>
        <taxon>Actinomycetota</taxon>
        <taxon>Actinomycetes</taxon>
        <taxon>Kitasatosporales</taxon>
        <taxon>Streptomycetaceae</taxon>
        <taxon>Kitasatospora</taxon>
    </lineage>
</organism>
<dbReference type="CDD" id="cd16936">
    <property type="entry name" value="HATPase_RsbW-like"/>
    <property type="match status" value="1"/>
</dbReference>